<feature type="compositionally biased region" description="Basic residues" evidence="1">
    <location>
        <begin position="279"/>
        <end position="289"/>
    </location>
</feature>
<dbReference type="EMBL" id="AP003566">
    <property type="protein sequence ID" value="BAB86534.1"/>
    <property type="molecule type" value="Genomic_DNA"/>
</dbReference>
<feature type="region of interest" description="Disordered" evidence="1">
    <location>
        <begin position="496"/>
        <end position="559"/>
    </location>
</feature>
<gene>
    <name evidence="3" type="primary">OSJNBb0008G24.3</name>
    <name evidence="2" type="ORF">P0039A07.19</name>
</gene>
<dbReference type="AlphaFoldDB" id="Q943J0"/>
<feature type="compositionally biased region" description="Basic and acidic residues" evidence="1">
    <location>
        <begin position="538"/>
        <end position="548"/>
    </location>
</feature>
<feature type="compositionally biased region" description="Basic and acidic residues" evidence="1">
    <location>
        <begin position="303"/>
        <end position="315"/>
    </location>
</feature>
<dbReference type="Proteomes" id="UP000817658">
    <property type="component" value="Chromosome 1"/>
</dbReference>
<organism evidence="3">
    <name type="scientific">Oryza sativa subsp. japonica</name>
    <name type="common">Rice</name>
    <dbReference type="NCBI Taxonomy" id="39947"/>
    <lineage>
        <taxon>Eukaryota</taxon>
        <taxon>Viridiplantae</taxon>
        <taxon>Streptophyta</taxon>
        <taxon>Embryophyta</taxon>
        <taxon>Tracheophyta</taxon>
        <taxon>Spermatophyta</taxon>
        <taxon>Magnoliopsida</taxon>
        <taxon>Liliopsida</taxon>
        <taxon>Poales</taxon>
        <taxon>Poaceae</taxon>
        <taxon>BOP clade</taxon>
        <taxon>Oryzoideae</taxon>
        <taxon>Oryzeae</taxon>
        <taxon>Oryzinae</taxon>
        <taxon>Oryza</taxon>
        <taxon>Oryza sativa</taxon>
    </lineage>
</organism>
<protein>
    <submittedName>
        <fullName evidence="3">OSJNBb0008G24.3 protein</fullName>
    </submittedName>
</protein>
<evidence type="ECO:0000313" key="2">
    <source>
        <dbReference type="EMBL" id="BAB64110.1"/>
    </source>
</evidence>
<feature type="compositionally biased region" description="Low complexity" evidence="1">
    <location>
        <begin position="462"/>
        <end position="473"/>
    </location>
</feature>
<evidence type="ECO:0000256" key="1">
    <source>
        <dbReference type="SAM" id="MobiDB-lite"/>
    </source>
</evidence>
<feature type="compositionally biased region" description="Low complexity" evidence="1">
    <location>
        <begin position="45"/>
        <end position="56"/>
    </location>
</feature>
<feature type="compositionally biased region" description="Acidic residues" evidence="1">
    <location>
        <begin position="341"/>
        <end position="352"/>
    </location>
</feature>
<feature type="compositionally biased region" description="Low complexity" evidence="1">
    <location>
        <begin position="496"/>
        <end position="510"/>
    </location>
</feature>
<evidence type="ECO:0000313" key="3">
    <source>
        <dbReference type="EMBL" id="BAB86534.1"/>
    </source>
</evidence>
<accession>Q7F2K6</accession>
<reference evidence="2" key="2">
    <citation type="journal article" date="2002" name="Nature">
        <title>The genome sequence and structure of rice chromosome 1.</title>
        <authorList>
            <person name="Sasaki T."/>
            <person name="Matsumoto T."/>
            <person name="Yamamoto K."/>
            <person name="Sakata K."/>
            <person name="Baba T."/>
            <person name="Katayose Y."/>
            <person name="Wu J."/>
            <person name="Niimura Y."/>
            <person name="Cheng Z."/>
            <person name="Nagamura Y."/>
            <person name="Antonio B.A."/>
            <person name="Kanamori H."/>
            <person name="Hosokawa S."/>
            <person name="Masukawa M."/>
            <person name="Arikawa K."/>
            <person name="Chiden Y."/>
            <person name="Hayashi M."/>
            <person name="Okamoto M."/>
            <person name="Ando T."/>
            <person name="Aoki H."/>
            <person name="Arita K."/>
            <person name="Hamada M."/>
            <person name="Harada C."/>
            <person name="Hijishita S."/>
            <person name="Honda M."/>
            <person name="Ichikawa Y."/>
            <person name="Idonuma A."/>
            <person name="Iijima M."/>
            <person name="Ikeda M."/>
            <person name="Ikeno M."/>
            <person name="Itoh S."/>
            <person name="Itoh T."/>
            <person name="Itoh Y."/>
            <person name="Itoh Y."/>
            <person name="Iwabuchi A."/>
            <person name="Kamiya K."/>
            <person name="Karasawa W."/>
            <person name="Katagiri S."/>
            <person name="Kikuta A."/>
            <person name="Kobayashi N."/>
            <person name="Kono I."/>
            <person name="Machita K."/>
            <person name="Maehara T."/>
            <person name="Mizuno H."/>
            <person name="Mizubayashi T."/>
            <person name="Mukai Y."/>
            <person name="Nagasaki H."/>
            <person name="Nakashima M."/>
            <person name="Nakama Y."/>
            <person name="Nakamichi Y."/>
            <person name="Nakamura M."/>
            <person name="Namiki N."/>
            <person name="Negishi M."/>
            <person name="Ohta I."/>
            <person name="Ono N."/>
            <person name="Saji S."/>
            <person name="Sakai K."/>
            <person name="Shibata M."/>
            <person name="Shimokawa T."/>
            <person name="Shomura A."/>
            <person name="Song J."/>
            <person name="Takazaki Y."/>
            <person name="Terasawa K."/>
            <person name="Tsuji K."/>
            <person name="Waki K."/>
            <person name="Yamagata H."/>
            <person name="Yamane H."/>
            <person name="Yoshiki S."/>
            <person name="Yoshihara R."/>
            <person name="Yukawa K."/>
            <person name="Zhong H."/>
            <person name="Iwama H."/>
            <person name="Endo T."/>
            <person name="Ito H."/>
            <person name="Hahn J.H."/>
            <person name="Kim H.I."/>
            <person name="Eun M.Y."/>
            <person name="Yano M."/>
            <person name="Jiang J."/>
            <person name="Gojobori T."/>
        </authorList>
    </citation>
    <scope>NUCLEOTIDE SEQUENCE</scope>
</reference>
<feature type="region of interest" description="Disordered" evidence="1">
    <location>
        <begin position="242"/>
        <end position="352"/>
    </location>
</feature>
<feature type="compositionally biased region" description="Basic residues" evidence="1">
    <location>
        <begin position="1"/>
        <end position="10"/>
    </location>
</feature>
<reference evidence="3" key="1">
    <citation type="submission" date="2001-05" db="EMBL/GenBank/DDBJ databases">
        <title>Oryza sativa (japonica cultivar-group) genomic DNA, chromosome 1, BAC clone:OSJNBb0008G24.</title>
        <authorList>
            <person name="Sasaki T."/>
            <person name="Matsumoto T."/>
            <person name="Yamamoto K."/>
        </authorList>
    </citation>
    <scope>NUCLEOTIDE SEQUENCE</scope>
</reference>
<accession>Q943J0</accession>
<feature type="region of interest" description="Disordered" evidence="1">
    <location>
        <begin position="447"/>
        <end position="477"/>
    </location>
</feature>
<dbReference type="EMBL" id="AP003235">
    <property type="protein sequence ID" value="BAB64110.1"/>
    <property type="molecule type" value="Genomic_DNA"/>
</dbReference>
<proteinExistence type="predicted"/>
<name>Q943J0_ORYSJ</name>
<feature type="compositionally biased region" description="Low complexity" evidence="1">
    <location>
        <begin position="254"/>
        <end position="278"/>
    </location>
</feature>
<feature type="region of interest" description="Disordered" evidence="1">
    <location>
        <begin position="1"/>
        <end position="56"/>
    </location>
</feature>
<sequence length="559" mass="58395">MAARQRRRAGAARGQAHPRPPRLSATVLADGGHACVPDSPRQRLRPSATSPRASSPAAATAVLATILADGGYGRTRLCHRPRQRLCSRPSATFETSPRASSVAAATAALATILGNLRDLPASVLTGGGRGHGRSRDLLLRWRLCPRPPLRPSSPAAAPLRNLPASVLADGGLVLSPLAFSLSSRPLAASWSCLILTARRRRVAFSPRRRWICHRKKYTEGGGHRQPAMGDTTAVMAATGEAAAVGPTRQRNGGDDTAAGDTASASSEASASVPPSSTARRVRPPGRVKRALAAASKSGVETVRGGERIEGHRDGKGSTALEKAGEAVVRKAGGTERGGAVPDDDDDDGDMFEEEEDACSSSLAAASSDLLLESGHHHHRQLTAHPSMANPRIAAALAATPAVVSSPSLSLFVFLTWICRMPVAVDVSRWLGDRPGLHRSASSITDAAHPIAAADREGRRSWRSSSSSEARGSSFGFPRPSSASFSHLLGRSVPELAHAATPPPSLASSSLPPQPPPPRHRLPTPSSPPAGRPAGLPSPERERERRKGETGSGRPADVAY</sequence>